<sequence>MRNGGFQEENYKTAAAAEGVRTRDITSRHPTRKRKLDTNEGKSVKSPPAGGKSTAGGPTATGTKLAGSSTISLIPVPSNTVTLEPANAALYAIYARGLMKQRVASISIF</sequence>
<feature type="region of interest" description="Disordered" evidence="1">
    <location>
        <begin position="1"/>
        <end position="64"/>
    </location>
</feature>
<protein>
    <submittedName>
        <fullName evidence="2">Uncharacterized protein</fullName>
    </submittedName>
</protein>
<proteinExistence type="predicted"/>
<evidence type="ECO:0000313" key="2">
    <source>
        <dbReference type="EMBL" id="CAH2014095.1"/>
    </source>
</evidence>
<dbReference type="AlphaFoldDB" id="A0A9P0QAD0"/>
<accession>A0A9P0QAD0</accession>
<dbReference type="EMBL" id="CAKOFQ010008427">
    <property type="protein sequence ID" value="CAH2014095.1"/>
    <property type="molecule type" value="Genomic_DNA"/>
</dbReference>
<gene>
    <name evidence="2" type="ORF">ACAOBT_LOCUS33881</name>
</gene>
<evidence type="ECO:0000313" key="3">
    <source>
        <dbReference type="Proteomes" id="UP001152888"/>
    </source>
</evidence>
<dbReference type="Proteomes" id="UP001152888">
    <property type="component" value="Unassembled WGS sequence"/>
</dbReference>
<organism evidence="2 3">
    <name type="scientific">Acanthoscelides obtectus</name>
    <name type="common">Bean weevil</name>
    <name type="synonym">Bruchus obtectus</name>
    <dbReference type="NCBI Taxonomy" id="200917"/>
    <lineage>
        <taxon>Eukaryota</taxon>
        <taxon>Metazoa</taxon>
        <taxon>Ecdysozoa</taxon>
        <taxon>Arthropoda</taxon>
        <taxon>Hexapoda</taxon>
        <taxon>Insecta</taxon>
        <taxon>Pterygota</taxon>
        <taxon>Neoptera</taxon>
        <taxon>Endopterygota</taxon>
        <taxon>Coleoptera</taxon>
        <taxon>Polyphaga</taxon>
        <taxon>Cucujiformia</taxon>
        <taxon>Chrysomeloidea</taxon>
        <taxon>Chrysomelidae</taxon>
        <taxon>Bruchinae</taxon>
        <taxon>Bruchini</taxon>
        <taxon>Acanthoscelides</taxon>
    </lineage>
</organism>
<evidence type="ECO:0000256" key="1">
    <source>
        <dbReference type="SAM" id="MobiDB-lite"/>
    </source>
</evidence>
<comment type="caution">
    <text evidence="2">The sequence shown here is derived from an EMBL/GenBank/DDBJ whole genome shotgun (WGS) entry which is preliminary data.</text>
</comment>
<reference evidence="2" key="1">
    <citation type="submission" date="2022-03" db="EMBL/GenBank/DDBJ databases">
        <authorList>
            <person name="Sayadi A."/>
        </authorList>
    </citation>
    <scope>NUCLEOTIDE SEQUENCE</scope>
</reference>
<name>A0A9P0QAD0_ACAOB</name>
<keyword evidence="3" id="KW-1185">Reference proteome</keyword>